<accession>A0AAN1SHJ5</accession>
<evidence type="ECO:0000313" key="4">
    <source>
        <dbReference type="Proteomes" id="UP000002663"/>
    </source>
</evidence>
<organism evidence="3 4">
    <name type="scientific">Tetragenococcus halophilus (strain DSM 20338 / JCM 20259 / NCIMB 9735 / NBRC 12172)</name>
    <name type="common">Pediococcus halophilus</name>
    <dbReference type="NCBI Taxonomy" id="945021"/>
    <lineage>
        <taxon>Bacteria</taxon>
        <taxon>Bacillati</taxon>
        <taxon>Bacillota</taxon>
        <taxon>Bacilli</taxon>
        <taxon>Lactobacillales</taxon>
        <taxon>Enterococcaceae</taxon>
        <taxon>Tetragenococcus</taxon>
    </lineage>
</organism>
<dbReference type="Pfam" id="PF06605">
    <property type="entry name" value="Prophage_tail"/>
    <property type="match status" value="1"/>
</dbReference>
<dbReference type="NCBIfam" id="TIGR01665">
    <property type="entry name" value="put_anti_recept"/>
    <property type="match status" value="1"/>
</dbReference>
<evidence type="ECO:0000313" key="3">
    <source>
        <dbReference type="EMBL" id="BAK95125.1"/>
    </source>
</evidence>
<dbReference type="Proteomes" id="UP000002663">
    <property type="component" value="Chromosome"/>
</dbReference>
<feature type="region of interest" description="Disordered" evidence="1">
    <location>
        <begin position="233"/>
        <end position="254"/>
    </location>
</feature>
<dbReference type="KEGG" id="thl:TEH_17980"/>
<dbReference type="AlphaFoldDB" id="A0AAN1SHJ5"/>
<name>A0AAN1SHJ5_TETHN</name>
<evidence type="ECO:0000256" key="1">
    <source>
        <dbReference type="SAM" id="MobiDB-lite"/>
    </source>
</evidence>
<evidence type="ECO:0000259" key="2">
    <source>
        <dbReference type="Pfam" id="PF06605"/>
    </source>
</evidence>
<dbReference type="InterPro" id="IPR010572">
    <property type="entry name" value="Tail_dom"/>
</dbReference>
<feature type="domain" description="Tail spike" evidence="2">
    <location>
        <begin position="181"/>
        <end position="380"/>
    </location>
</feature>
<gene>
    <name evidence="3" type="ordered locus">TEH_17980</name>
</gene>
<dbReference type="InterPro" id="IPR007119">
    <property type="entry name" value="Phage_tail_spike_N"/>
</dbReference>
<dbReference type="RefSeq" id="WP_014125167.1">
    <property type="nucleotide sequence ID" value="NC_016052.1"/>
</dbReference>
<protein>
    <recommendedName>
        <fullName evidence="2">Tail spike domain-containing protein</fullName>
    </recommendedName>
</protein>
<reference evidence="3 4" key="1">
    <citation type="submission" date="2011-01" db="EMBL/GenBank/DDBJ databases">
        <title>Whole genome sequence of Tetragenococcus halophilus NBRC 12172.</title>
        <authorList>
            <person name="Nakazawa H."/>
            <person name="Omata S."/>
            <person name="Koga C."/>
            <person name="Watanabe Y."/>
            <person name="Katano Y."/>
            <person name="Ito N."/>
            <person name="Tsukatani N."/>
            <person name="Ankai A."/>
            <person name="Oguchi A."/>
            <person name="Fukui S."/>
            <person name="Yashiro I."/>
            <person name="Kamata S."/>
            <person name="Hashimoto Y."/>
            <person name="Yamazaki J."/>
            <person name="Taguchi H."/>
            <person name="Tanaka A."/>
            <person name="Koyama T."/>
            <person name="Ichige A."/>
            <person name="Hanya Y."/>
            <person name="Tanikawa S."/>
            <person name="Yamazaki S."/>
            <person name="Fujita N."/>
        </authorList>
    </citation>
    <scope>NUCLEOTIDE SEQUENCE [LARGE SCALE GENOMIC DNA]</scope>
    <source>
        <strain evidence="4">DSM 20338 / JCM 20259 / NCIMB 9735 / NBRC 12172</strain>
    </source>
</reference>
<proteinExistence type="predicted"/>
<sequence length="494" mass="56874">MYRVTIYENPESSKGIEIHSPYNNDLKVDSDTLKPSINEIGTFNFTIYPNNPGWGKIQPLTTLIKVEDVPHNFVVFEGRILQPTTDQSDDRVLSESYLCEDEKGYLHDSVQSWEKFTGNRTAEQLFRKAIATHNEQVEDYKRFEIGIIDMPDLSDNVRFMDDTDDTFDNISYKLLENDNIGGELRIRKENNVRYLDWVQEVGEEKKTPIRLRKNMLDMTKELDPTEIVTKLYPRGERLEGGGDDEESQNQSKPRLTIADVNDGKECLLADQELINEFGIQGGMQTWDDITQANILKSTAQKWLDNQLVATGKFNITVLDLSLLNLDPDRFWIGNTHLVQNPLMNVDERLRIVDMNIKINAPEESELNFGDKELTLSQYQKSLTKERQEMRIIQDTVRMHSKSVEKIKTDLTRAQQTVVDLQETVKNGDTNIQNQITAITDDLQVIAGMVPDEETITDIETDITVLQQNKTIQDSKNSSYEERLKKLEEAINKEE</sequence>
<dbReference type="EMBL" id="AP012046">
    <property type="protein sequence ID" value="BAK95125.1"/>
    <property type="molecule type" value="Genomic_DNA"/>
</dbReference>